<proteinExistence type="predicted"/>
<reference evidence="1" key="5">
    <citation type="journal article" date="2021" name="G3 (Bethesda)">
        <title>Aegilops tauschii genome assembly Aet v5.0 features greater sequence contiguity and improved annotation.</title>
        <authorList>
            <person name="Wang L."/>
            <person name="Zhu T."/>
            <person name="Rodriguez J.C."/>
            <person name="Deal K.R."/>
            <person name="Dubcovsky J."/>
            <person name="McGuire P.E."/>
            <person name="Lux T."/>
            <person name="Spannagl M."/>
            <person name="Mayer K.F.X."/>
            <person name="Baldrich P."/>
            <person name="Meyers B.C."/>
            <person name="Huo N."/>
            <person name="Gu Y.Q."/>
            <person name="Zhou H."/>
            <person name="Devos K.M."/>
            <person name="Bennetzen J.L."/>
            <person name="Unver T."/>
            <person name="Budak H."/>
            <person name="Gulick P.J."/>
            <person name="Galiba G."/>
            <person name="Kalapos B."/>
            <person name="Nelson D.R."/>
            <person name="Li P."/>
            <person name="You F.M."/>
            <person name="Luo M.C."/>
            <person name="Dvorak J."/>
        </authorList>
    </citation>
    <scope>NUCLEOTIDE SEQUENCE [LARGE SCALE GENOMIC DNA]</scope>
    <source>
        <strain evidence="1">cv. AL8/78</strain>
    </source>
</reference>
<protein>
    <submittedName>
        <fullName evidence="1">Uncharacterized protein</fullName>
    </submittedName>
</protein>
<keyword evidence="2" id="KW-1185">Reference proteome</keyword>
<dbReference type="Proteomes" id="UP000015105">
    <property type="component" value="Chromosome 7D"/>
</dbReference>
<organism evidence="1 2">
    <name type="scientific">Aegilops tauschii subsp. strangulata</name>
    <name type="common">Goatgrass</name>
    <dbReference type="NCBI Taxonomy" id="200361"/>
    <lineage>
        <taxon>Eukaryota</taxon>
        <taxon>Viridiplantae</taxon>
        <taxon>Streptophyta</taxon>
        <taxon>Embryophyta</taxon>
        <taxon>Tracheophyta</taxon>
        <taxon>Spermatophyta</taxon>
        <taxon>Magnoliopsida</taxon>
        <taxon>Liliopsida</taxon>
        <taxon>Poales</taxon>
        <taxon>Poaceae</taxon>
        <taxon>BOP clade</taxon>
        <taxon>Pooideae</taxon>
        <taxon>Triticodae</taxon>
        <taxon>Triticeae</taxon>
        <taxon>Triticinae</taxon>
        <taxon>Aegilops</taxon>
    </lineage>
</organism>
<sequence>MICYLSDGMFLFSVPPPVHEDPVHNYMPVPHGEANHVTHIPVTLALQVPVMLSKKRKLNQ</sequence>
<reference evidence="1" key="3">
    <citation type="journal article" date="2017" name="Nature">
        <title>Genome sequence of the progenitor of the wheat D genome Aegilops tauschii.</title>
        <authorList>
            <person name="Luo M.C."/>
            <person name="Gu Y.Q."/>
            <person name="Puiu D."/>
            <person name="Wang H."/>
            <person name="Twardziok S.O."/>
            <person name="Deal K.R."/>
            <person name="Huo N."/>
            <person name="Zhu T."/>
            <person name="Wang L."/>
            <person name="Wang Y."/>
            <person name="McGuire P.E."/>
            <person name="Liu S."/>
            <person name="Long H."/>
            <person name="Ramasamy R.K."/>
            <person name="Rodriguez J.C."/>
            <person name="Van S.L."/>
            <person name="Yuan L."/>
            <person name="Wang Z."/>
            <person name="Xia Z."/>
            <person name="Xiao L."/>
            <person name="Anderson O.D."/>
            <person name="Ouyang S."/>
            <person name="Liang Y."/>
            <person name="Zimin A.V."/>
            <person name="Pertea G."/>
            <person name="Qi P."/>
            <person name="Bennetzen J.L."/>
            <person name="Dai X."/>
            <person name="Dawson M.W."/>
            <person name="Muller H.G."/>
            <person name="Kugler K."/>
            <person name="Rivarola-Duarte L."/>
            <person name="Spannagl M."/>
            <person name="Mayer K.F.X."/>
            <person name="Lu F.H."/>
            <person name="Bevan M.W."/>
            <person name="Leroy P."/>
            <person name="Li P."/>
            <person name="You F.M."/>
            <person name="Sun Q."/>
            <person name="Liu Z."/>
            <person name="Lyons E."/>
            <person name="Wicker T."/>
            <person name="Salzberg S.L."/>
            <person name="Devos K.M."/>
            <person name="Dvorak J."/>
        </authorList>
    </citation>
    <scope>NUCLEOTIDE SEQUENCE [LARGE SCALE GENOMIC DNA]</scope>
    <source>
        <strain evidence="1">cv. AL8/78</strain>
    </source>
</reference>
<dbReference type="AlphaFoldDB" id="A0A453RKJ9"/>
<evidence type="ECO:0000313" key="1">
    <source>
        <dbReference type="EnsemblPlants" id="AET7Gv20616200.4"/>
    </source>
</evidence>
<reference evidence="1" key="4">
    <citation type="submission" date="2019-03" db="UniProtKB">
        <authorList>
            <consortium name="EnsemblPlants"/>
        </authorList>
    </citation>
    <scope>IDENTIFICATION</scope>
</reference>
<reference evidence="2" key="1">
    <citation type="journal article" date="2014" name="Science">
        <title>Ancient hybridizations among the ancestral genomes of bread wheat.</title>
        <authorList>
            <consortium name="International Wheat Genome Sequencing Consortium,"/>
            <person name="Marcussen T."/>
            <person name="Sandve S.R."/>
            <person name="Heier L."/>
            <person name="Spannagl M."/>
            <person name="Pfeifer M."/>
            <person name="Jakobsen K.S."/>
            <person name="Wulff B.B."/>
            <person name="Steuernagel B."/>
            <person name="Mayer K.F."/>
            <person name="Olsen O.A."/>
        </authorList>
    </citation>
    <scope>NUCLEOTIDE SEQUENCE [LARGE SCALE GENOMIC DNA]</scope>
    <source>
        <strain evidence="2">cv. AL8/78</strain>
    </source>
</reference>
<dbReference type="EnsemblPlants" id="AET7Gv20616200.4">
    <property type="protein sequence ID" value="AET7Gv20616200.4"/>
    <property type="gene ID" value="AET7Gv20616200"/>
</dbReference>
<dbReference type="Gramene" id="AET7Gv20616200.4">
    <property type="protein sequence ID" value="AET7Gv20616200.4"/>
    <property type="gene ID" value="AET7Gv20616200"/>
</dbReference>
<evidence type="ECO:0000313" key="2">
    <source>
        <dbReference type="Proteomes" id="UP000015105"/>
    </source>
</evidence>
<name>A0A453RKJ9_AEGTS</name>
<reference evidence="2" key="2">
    <citation type="journal article" date="2017" name="Nat. Plants">
        <title>The Aegilops tauschii genome reveals multiple impacts of transposons.</title>
        <authorList>
            <person name="Zhao G."/>
            <person name="Zou C."/>
            <person name="Li K."/>
            <person name="Wang K."/>
            <person name="Li T."/>
            <person name="Gao L."/>
            <person name="Zhang X."/>
            <person name="Wang H."/>
            <person name="Yang Z."/>
            <person name="Liu X."/>
            <person name="Jiang W."/>
            <person name="Mao L."/>
            <person name="Kong X."/>
            <person name="Jiao Y."/>
            <person name="Jia J."/>
        </authorList>
    </citation>
    <scope>NUCLEOTIDE SEQUENCE [LARGE SCALE GENOMIC DNA]</scope>
    <source>
        <strain evidence="2">cv. AL8/78</strain>
    </source>
</reference>
<accession>A0A453RKJ9</accession>